<dbReference type="EMBL" id="CP001841">
    <property type="protein sequence ID" value="AEF82498.1"/>
    <property type="molecule type" value="Genomic_DNA"/>
</dbReference>
<dbReference type="OrthoDB" id="304884at2"/>
<keyword evidence="3 4" id="KW-0732">Signal</keyword>
<evidence type="ECO:0000313" key="6">
    <source>
        <dbReference type="EMBL" id="AEF82498.1"/>
    </source>
</evidence>
<dbReference type="PANTHER" id="PTHR30290:SF9">
    <property type="entry name" value="OLIGOPEPTIDE-BINDING PROTEIN APPA"/>
    <property type="match status" value="1"/>
</dbReference>
<keyword evidence="2" id="KW-0813">Transport</keyword>
<dbReference type="AlphaFoldDB" id="F5Y8C3"/>
<organism evidence="6 7">
    <name type="scientific">Leadbettera azotonutricia (strain ATCC BAA-888 / DSM 13862 / ZAS-9)</name>
    <name type="common">Treponema azotonutricium</name>
    <dbReference type="NCBI Taxonomy" id="545695"/>
    <lineage>
        <taxon>Bacteria</taxon>
        <taxon>Pseudomonadati</taxon>
        <taxon>Spirochaetota</taxon>
        <taxon>Spirochaetia</taxon>
        <taxon>Spirochaetales</taxon>
        <taxon>Breznakiellaceae</taxon>
        <taxon>Leadbettera</taxon>
    </lineage>
</organism>
<dbReference type="eggNOG" id="COG0747">
    <property type="taxonomic scope" value="Bacteria"/>
</dbReference>
<dbReference type="FunCoup" id="F5Y8C3">
    <property type="interactions" value="129"/>
</dbReference>
<dbReference type="Pfam" id="PF00496">
    <property type="entry name" value="SBP_bac_5"/>
    <property type="match status" value="1"/>
</dbReference>
<evidence type="ECO:0000313" key="7">
    <source>
        <dbReference type="Proteomes" id="UP000009222"/>
    </source>
</evidence>
<accession>F5Y8C3</accession>
<comment type="similarity">
    <text evidence="1">Belongs to the bacterial solute-binding protein 5 family.</text>
</comment>
<dbReference type="STRING" id="545695.TREAZ_0958"/>
<dbReference type="PROSITE" id="PS01040">
    <property type="entry name" value="SBP_BACTERIAL_5"/>
    <property type="match status" value="1"/>
</dbReference>
<protein>
    <submittedName>
        <fullName evidence="6">Dipeptide-binding protein of ABC transporter</fullName>
    </submittedName>
</protein>
<sequence>MKRAKTRISAIVSLLALAVVLPGCRQKESPVPDAKGGQTEASVEPPRSELRFGMASELATLDPLDRANTADGRAVLFNVYEGLVKPDASGSLLPALAESFGIGQNGLVYSFVLKEGIKFHDGSIVTAEDVQYTLQTAKEAGFDGYGQIEKIEISASGEINVILKEADPEFLPYLTIGVVPKSNPDRKNKPIGTGPFRIESYTPQQSLVLAKNGYYWNKGLPLLDKVTLVFVADSDALQIGLRGGNIDAAEVVGSIVEQLDRNDFDIIEANSNMVQLFALNNKAKPLDDERVRKAINYAVDKKEIIDTAFYGWGQPSGSPLIPGFRNIYESSLANPYPTDEAKAKALLAEAGYEKGFNLEITVPSNYTMHIDTAQVIVNQLGKVGINATIRLVDWATWLSDVYRSRKYEATIISFDGSGVPLSPRSFLGRYVSTAGGNLINFNNADYDSIYKLALKEGEEGARYSLYKQAQRVISDNAASVFIQDIMSFKVYRNGFKGALSYPLAVIDFSTIYWAN</sequence>
<feature type="domain" description="Solute-binding protein family 5" evidence="5">
    <location>
        <begin position="93"/>
        <end position="435"/>
    </location>
</feature>
<dbReference type="Proteomes" id="UP000009222">
    <property type="component" value="Chromosome"/>
</dbReference>
<dbReference type="InterPro" id="IPR030678">
    <property type="entry name" value="Peptide/Ni-bd"/>
</dbReference>
<keyword evidence="7" id="KW-1185">Reference proteome</keyword>
<reference evidence="6 7" key="2">
    <citation type="journal article" date="2011" name="ISME J.">
        <title>RNA-seq reveals cooperative metabolic interactions between two termite-gut spirochete species in co-culture.</title>
        <authorList>
            <person name="Rosenthal A.Z."/>
            <person name="Matson E.G."/>
            <person name="Eldar A."/>
            <person name="Leadbetter J.R."/>
        </authorList>
    </citation>
    <scope>NUCLEOTIDE SEQUENCE [LARGE SCALE GENOMIC DNA]</scope>
    <source>
        <strain evidence="7">ATCC BAA-888 / DSM 13862 / ZAS-9</strain>
    </source>
</reference>
<dbReference type="HOGENOM" id="CLU_017028_7_3_12"/>
<evidence type="ECO:0000256" key="1">
    <source>
        <dbReference type="ARBA" id="ARBA00005695"/>
    </source>
</evidence>
<dbReference type="GO" id="GO:0015833">
    <property type="term" value="P:peptide transport"/>
    <property type="evidence" value="ECO:0007669"/>
    <property type="project" value="TreeGrafter"/>
</dbReference>
<evidence type="ECO:0000256" key="3">
    <source>
        <dbReference type="ARBA" id="ARBA00022729"/>
    </source>
</evidence>
<proteinExistence type="inferred from homology"/>
<gene>
    <name evidence="6" type="ordered locus">TREAZ_0958</name>
</gene>
<dbReference type="PANTHER" id="PTHR30290">
    <property type="entry name" value="PERIPLASMIC BINDING COMPONENT OF ABC TRANSPORTER"/>
    <property type="match status" value="1"/>
</dbReference>
<dbReference type="InterPro" id="IPR000914">
    <property type="entry name" value="SBP_5_dom"/>
</dbReference>
<dbReference type="GO" id="GO:0043190">
    <property type="term" value="C:ATP-binding cassette (ABC) transporter complex"/>
    <property type="evidence" value="ECO:0007669"/>
    <property type="project" value="InterPro"/>
</dbReference>
<name>F5Y8C3_LEAAZ</name>
<evidence type="ECO:0000256" key="4">
    <source>
        <dbReference type="SAM" id="SignalP"/>
    </source>
</evidence>
<dbReference type="GO" id="GO:0030288">
    <property type="term" value="C:outer membrane-bounded periplasmic space"/>
    <property type="evidence" value="ECO:0007669"/>
    <property type="project" value="UniProtKB-ARBA"/>
</dbReference>
<feature type="chain" id="PRO_5003331516" evidence="4">
    <location>
        <begin position="19"/>
        <end position="515"/>
    </location>
</feature>
<dbReference type="GO" id="GO:1904680">
    <property type="term" value="F:peptide transmembrane transporter activity"/>
    <property type="evidence" value="ECO:0007669"/>
    <property type="project" value="TreeGrafter"/>
</dbReference>
<feature type="signal peptide" evidence="4">
    <location>
        <begin position="1"/>
        <end position="18"/>
    </location>
</feature>
<dbReference type="PIRSF" id="PIRSF002741">
    <property type="entry name" value="MppA"/>
    <property type="match status" value="1"/>
</dbReference>
<dbReference type="InParanoid" id="F5Y8C3"/>
<dbReference type="Gene3D" id="3.40.190.10">
    <property type="entry name" value="Periplasmic binding protein-like II"/>
    <property type="match status" value="1"/>
</dbReference>
<dbReference type="RefSeq" id="WP_015711026.1">
    <property type="nucleotide sequence ID" value="NC_015577.1"/>
</dbReference>
<dbReference type="InterPro" id="IPR039424">
    <property type="entry name" value="SBP_5"/>
</dbReference>
<evidence type="ECO:0000256" key="2">
    <source>
        <dbReference type="ARBA" id="ARBA00022448"/>
    </source>
</evidence>
<dbReference type="SUPFAM" id="SSF53850">
    <property type="entry name" value="Periplasmic binding protein-like II"/>
    <property type="match status" value="1"/>
</dbReference>
<dbReference type="InterPro" id="IPR023765">
    <property type="entry name" value="SBP_5_CS"/>
</dbReference>
<dbReference type="Gene3D" id="3.10.105.10">
    <property type="entry name" value="Dipeptide-binding Protein, Domain 3"/>
    <property type="match status" value="1"/>
</dbReference>
<reference evidence="7" key="1">
    <citation type="submission" date="2009-12" db="EMBL/GenBank/DDBJ databases">
        <title>Complete sequence of Treponema azotonutricium strain ZAS-9.</title>
        <authorList>
            <person name="Tetu S.G."/>
            <person name="Matson E."/>
            <person name="Ren Q."/>
            <person name="Seshadri R."/>
            <person name="Elbourne L."/>
            <person name="Hassan K.A."/>
            <person name="Durkin A."/>
            <person name="Radune D."/>
            <person name="Mohamoud Y."/>
            <person name="Shay R."/>
            <person name="Jin S."/>
            <person name="Zhang X."/>
            <person name="Lucey K."/>
            <person name="Ballor N.R."/>
            <person name="Ottesen E."/>
            <person name="Rosenthal R."/>
            <person name="Allen A."/>
            <person name="Leadbetter J.R."/>
            <person name="Paulsen I.T."/>
        </authorList>
    </citation>
    <scope>NUCLEOTIDE SEQUENCE [LARGE SCALE GENOMIC DNA]</scope>
    <source>
        <strain evidence="7">ATCC BAA-888 / DSM 13862 / ZAS-9</strain>
    </source>
</reference>
<evidence type="ECO:0000259" key="5">
    <source>
        <dbReference type="Pfam" id="PF00496"/>
    </source>
</evidence>
<dbReference type="KEGG" id="taz:TREAZ_0958"/>